<keyword evidence="2" id="KW-1185">Reference proteome</keyword>
<gene>
    <name evidence="1" type="ORF">BJ988_005493</name>
</gene>
<reference evidence="1 2" key="1">
    <citation type="submission" date="2020-07" db="EMBL/GenBank/DDBJ databases">
        <title>Sequencing the genomes of 1000 actinobacteria strains.</title>
        <authorList>
            <person name="Klenk H.-P."/>
        </authorList>
    </citation>
    <scope>NUCLEOTIDE SEQUENCE [LARGE SCALE GENOMIC DNA]</scope>
    <source>
        <strain evidence="1 2">DSM 26487</strain>
    </source>
</reference>
<dbReference type="Proteomes" id="UP000564496">
    <property type="component" value="Unassembled WGS sequence"/>
</dbReference>
<dbReference type="EMBL" id="JACBZR010000001">
    <property type="protein sequence ID" value="NYI80845.1"/>
    <property type="molecule type" value="Genomic_DNA"/>
</dbReference>
<proteinExistence type="predicted"/>
<organism evidence="1 2">
    <name type="scientific">Nocardioides panzhihuensis</name>
    <dbReference type="NCBI Taxonomy" id="860243"/>
    <lineage>
        <taxon>Bacteria</taxon>
        <taxon>Bacillati</taxon>
        <taxon>Actinomycetota</taxon>
        <taxon>Actinomycetes</taxon>
        <taxon>Propionibacteriales</taxon>
        <taxon>Nocardioidaceae</taxon>
        <taxon>Nocardioides</taxon>
    </lineage>
</organism>
<evidence type="ECO:0000313" key="1">
    <source>
        <dbReference type="EMBL" id="NYI80845.1"/>
    </source>
</evidence>
<name>A0A7Z0DSA3_9ACTN</name>
<evidence type="ECO:0000313" key="2">
    <source>
        <dbReference type="Proteomes" id="UP000564496"/>
    </source>
</evidence>
<dbReference type="AlphaFoldDB" id="A0A7Z0DSA3"/>
<dbReference type="RefSeq" id="WP_179660993.1">
    <property type="nucleotide sequence ID" value="NZ_JACBZR010000001.1"/>
</dbReference>
<comment type="caution">
    <text evidence="1">The sequence shown here is derived from an EMBL/GenBank/DDBJ whole genome shotgun (WGS) entry which is preliminary data.</text>
</comment>
<sequence length="82" mass="8808">MADAQEIVITLSAPDLETINELIADGAVDSVADFVQRAVRLVLDDVEAGGELSAEAFETAEMSDALARALEEVETVFRRNRG</sequence>
<accession>A0A7Z0DSA3</accession>
<protein>
    <submittedName>
        <fullName evidence="1">Arc/MetJ-type ribon-helix-helix transcriptional regulator</fullName>
    </submittedName>
</protein>